<evidence type="ECO:0000256" key="2">
    <source>
        <dbReference type="ARBA" id="ARBA00023015"/>
    </source>
</evidence>
<dbReference type="Gene3D" id="1.10.10.10">
    <property type="entry name" value="Winged helix-like DNA-binding domain superfamily/Winged helix DNA-binding domain"/>
    <property type="match status" value="1"/>
</dbReference>
<dbReference type="CDD" id="cd08423">
    <property type="entry name" value="PBP2_LTTR_like_6"/>
    <property type="match status" value="1"/>
</dbReference>
<reference evidence="6" key="1">
    <citation type="journal article" date="2014" name="Int. J. Syst. Evol. Microbiol.">
        <title>Complete genome sequence of Corynebacterium casei LMG S-19264T (=DSM 44701T), isolated from a smear-ripened cheese.</title>
        <authorList>
            <consortium name="US DOE Joint Genome Institute (JGI-PGF)"/>
            <person name="Walter F."/>
            <person name="Albersmeier A."/>
            <person name="Kalinowski J."/>
            <person name="Ruckert C."/>
        </authorList>
    </citation>
    <scope>NUCLEOTIDE SEQUENCE</scope>
    <source>
        <strain evidence="6">NBRC 112290</strain>
    </source>
</reference>
<evidence type="ECO:0000256" key="1">
    <source>
        <dbReference type="ARBA" id="ARBA00009437"/>
    </source>
</evidence>
<dbReference type="SUPFAM" id="SSF53850">
    <property type="entry name" value="Periplasmic binding protein-like II"/>
    <property type="match status" value="1"/>
</dbReference>
<keyword evidence="2" id="KW-0805">Transcription regulation</keyword>
<evidence type="ECO:0000256" key="3">
    <source>
        <dbReference type="ARBA" id="ARBA00023125"/>
    </source>
</evidence>
<dbReference type="PRINTS" id="PR00039">
    <property type="entry name" value="HTHLYSR"/>
</dbReference>
<evidence type="ECO:0000313" key="7">
    <source>
        <dbReference type="Proteomes" id="UP001157161"/>
    </source>
</evidence>
<dbReference type="EMBL" id="BSUM01000001">
    <property type="protein sequence ID" value="GMA31212.1"/>
    <property type="molecule type" value="Genomic_DNA"/>
</dbReference>
<feature type="domain" description="HTH lysR-type" evidence="5">
    <location>
        <begin position="1"/>
        <end position="47"/>
    </location>
</feature>
<dbReference type="Gene3D" id="3.40.190.10">
    <property type="entry name" value="Periplasmic binding protein-like II"/>
    <property type="match status" value="2"/>
</dbReference>
<dbReference type="Proteomes" id="UP001157161">
    <property type="component" value="Unassembled WGS sequence"/>
</dbReference>
<keyword evidence="7" id="KW-1185">Reference proteome</keyword>
<dbReference type="PANTHER" id="PTHR30346:SF29">
    <property type="entry name" value="LYSR SUBSTRATE-BINDING"/>
    <property type="match status" value="1"/>
</dbReference>
<dbReference type="GO" id="GO:0003700">
    <property type="term" value="F:DNA-binding transcription factor activity"/>
    <property type="evidence" value="ECO:0007669"/>
    <property type="project" value="InterPro"/>
</dbReference>
<dbReference type="SUPFAM" id="SSF46785">
    <property type="entry name" value="Winged helix' DNA-binding domain"/>
    <property type="match status" value="1"/>
</dbReference>
<evidence type="ECO:0000256" key="4">
    <source>
        <dbReference type="ARBA" id="ARBA00023163"/>
    </source>
</evidence>
<accession>A0AA37UVQ3</accession>
<reference evidence="6" key="2">
    <citation type="submission" date="2023-02" db="EMBL/GenBank/DDBJ databases">
        <authorList>
            <person name="Sun Q."/>
            <person name="Mori K."/>
        </authorList>
    </citation>
    <scope>NUCLEOTIDE SEQUENCE</scope>
    <source>
        <strain evidence="6">NBRC 112290</strain>
    </source>
</reference>
<dbReference type="GO" id="GO:0032993">
    <property type="term" value="C:protein-DNA complex"/>
    <property type="evidence" value="ECO:0007669"/>
    <property type="project" value="TreeGrafter"/>
</dbReference>
<dbReference type="InterPro" id="IPR036388">
    <property type="entry name" value="WH-like_DNA-bd_sf"/>
</dbReference>
<keyword evidence="3" id="KW-0238">DNA-binding</keyword>
<dbReference type="PROSITE" id="PS50931">
    <property type="entry name" value="HTH_LYSR"/>
    <property type="match status" value="1"/>
</dbReference>
<keyword evidence="4" id="KW-0804">Transcription</keyword>
<dbReference type="InterPro" id="IPR000847">
    <property type="entry name" value="LysR_HTH_N"/>
</dbReference>
<dbReference type="Pfam" id="PF00126">
    <property type="entry name" value="HTH_1"/>
    <property type="match status" value="1"/>
</dbReference>
<name>A0AA37UVQ3_9MICO</name>
<comment type="caution">
    <text evidence="6">The sequence shown here is derived from an EMBL/GenBank/DDBJ whole genome shotgun (WGS) entry which is preliminary data.</text>
</comment>
<dbReference type="InterPro" id="IPR036390">
    <property type="entry name" value="WH_DNA-bd_sf"/>
</dbReference>
<dbReference type="PANTHER" id="PTHR30346">
    <property type="entry name" value="TRANSCRIPTIONAL DUAL REGULATOR HCAR-RELATED"/>
    <property type="match status" value="1"/>
</dbReference>
<evidence type="ECO:0000259" key="5">
    <source>
        <dbReference type="PROSITE" id="PS50931"/>
    </source>
</evidence>
<dbReference type="GO" id="GO:0003677">
    <property type="term" value="F:DNA binding"/>
    <property type="evidence" value="ECO:0007669"/>
    <property type="project" value="UniProtKB-KW"/>
</dbReference>
<comment type="similarity">
    <text evidence="1">Belongs to the LysR transcriptional regulatory family.</text>
</comment>
<protein>
    <submittedName>
        <fullName evidence="6">LysR family transcriptional regulator</fullName>
    </submittedName>
</protein>
<sequence>MAEHGSLTGAAHAIGISQPAASQHVRRLERRVGTALVERAGRAVRLTPAGAALARHGDTIGATLRAALLEVEALAGIRAGVVRLATFPSSTATLVPRALAMLRQDHPGLTVRLVEAEPPESLALLRSGECDVVLAFSYAGLDDDAGALADGAADAADDAPGLVRTPLIDDVATVVLAHDHPLAGQSRLHLSDLAQEEWIAGCPRCRDHLLRAARAAAFSPDVSFATDDYSAVLGLVAAGLGVALVPGLVRPVAERHPGVAVRDVTGVSVRRVHAATSADLMRVPAVAATVAALREAAAEFRRPLG</sequence>
<dbReference type="InterPro" id="IPR005119">
    <property type="entry name" value="LysR_subst-bd"/>
</dbReference>
<evidence type="ECO:0000313" key="6">
    <source>
        <dbReference type="EMBL" id="GMA31212.1"/>
    </source>
</evidence>
<dbReference type="Pfam" id="PF03466">
    <property type="entry name" value="LysR_substrate"/>
    <property type="match status" value="1"/>
</dbReference>
<gene>
    <name evidence="6" type="ORF">GCM10025875_12040</name>
</gene>
<organism evidence="6 7">
    <name type="scientific">Litorihabitans aurantiacus</name>
    <dbReference type="NCBI Taxonomy" id="1930061"/>
    <lineage>
        <taxon>Bacteria</taxon>
        <taxon>Bacillati</taxon>
        <taxon>Actinomycetota</taxon>
        <taxon>Actinomycetes</taxon>
        <taxon>Micrococcales</taxon>
        <taxon>Beutenbergiaceae</taxon>
        <taxon>Litorihabitans</taxon>
    </lineage>
</organism>
<dbReference type="AlphaFoldDB" id="A0AA37UVQ3"/>
<proteinExistence type="inferred from homology"/>